<accession>C0NIV8</accession>
<reference evidence="1" key="1">
    <citation type="submission" date="2009-02" db="EMBL/GenBank/DDBJ databases">
        <title>The Genome Sequence of Ajellomyces capsulatus strain G186AR.</title>
        <authorList>
            <consortium name="The Broad Institute Genome Sequencing Platform"/>
            <person name="Champion M."/>
            <person name="Cuomo C."/>
            <person name="Ma L.-J."/>
            <person name="Henn M.R."/>
            <person name="Sil A."/>
            <person name="Goldman B."/>
            <person name="Young S.K."/>
            <person name="Kodira C.D."/>
            <person name="Zeng Q."/>
            <person name="Koehrsen M."/>
            <person name="Alvarado L."/>
            <person name="Berlin A."/>
            <person name="Borenstein D."/>
            <person name="Chen Z."/>
            <person name="Engels R."/>
            <person name="Freedman E."/>
            <person name="Gellesch M."/>
            <person name="Goldberg J."/>
            <person name="Griggs A."/>
            <person name="Gujja S."/>
            <person name="Heiman D."/>
            <person name="Hepburn T."/>
            <person name="Howarth C."/>
            <person name="Jen D."/>
            <person name="Larson L."/>
            <person name="Lewis B."/>
            <person name="Mehta T."/>
            <person name="Park D."/>
            <person name="Pearson M."/>
            <person name="Roberts A."/>
            <person name="Saif S."/>
            <person name="Shea T."/>
            <person name="Shenoy N."/>
            <person name="Sisk P."/>
            <person name="Stolte C."/>
            <person name="Sykes S."/>
            <person name="Walk T."/>
            <person name="White J."/>
            <person name="Yandava C."/>
            <person name="Klein B."/>
            <person name="McEwen J.G."/>
            <person name="Puccia R."/>
            <person name="Goldman G.H."/>
            <person name="Felipe M.S."/>
            <person name="Nino-Vega G."/>
            <person name="San-Blas G."/>
            <person name="Taylor J."/>
            <person name="Mendoza L."/>
            <person name="Galagan J."/>
            <person name="Nusbaum C."/>
            <person name="Birren B."/>
        </authorList>
    </citation>
    <scope>NUCLEOTIDE SEQUENCE</scope>
    <source>
        <strain evidence="1">G186AR</strain>
    </source>
</reference>
<proteinExistence type="predicted"/>
<keyword evidence="2" id="KW-1185">Reference proteome</keyword>
<organism evidence="1 2">
    <name type="scientific">Ajellomyces capsulatus (strain G186AR / H82 / ATCC MYA-2454 / RMSCC 2432)</name>
    <name type="common">Darling's disease fungus</name>
    <name type="synonym">Histoplasma capsulatum</name>
    <dbReference type="NCBI Taxonomy" id="447093"/>
    <lineage>
        <taxon>Eukaryota</taxon>
        <taxon>Fungi</taxon>
        <taxon>Dikarya</taxon>
        <taxon>Ascomycota</taxon>
        <taxon>Pezizomycotina</taxon>
        <taxon>Eurotiomycetes</taxon>
        <taxon>Eurotiomycetidae</taxon>
        <taxon>Onygenales</taxon>
        <taxon>Ajellomycetaceae</taxon>
        <taxon>Histoplasma</taxon>
    </lineage>
</organism>
<sequence length="57" mass="5986">MVAASCAAWATQNFAIQQPTELLVRLAISLPKLQPTSRTDGIAKTGLGTRRAAGIYG</sequence>
<evidence type="ECO:0000313" key="2">
    <source>
        <dbReference type="Proteomes" id="UP000001631"/>
    </source>
</evidence>
<protein>
    <submittedName>
        <fullName evidence="1">Uncharacterized protein</fullName>
    </submittedName>
</protein>
<dbReference type="AlphaFoldDB" id="C0NIV8"/>
<name>C0NIV8_AJECG</name>
<gene>
    <name evidence="1" type="ORF">HCBG_02365</name>
</gene>
<evidence type="ECO:0000313" key="1">
    <source>
        <dbReference type="EMBL" id="EEH08828.1"/>
    </source>
</evidence>
<dbReference type="InParanoid" id="C0NIV8"/>
<dbReference type="EMBL" id="GG663365">
    <property type="protein sequence ID" value="EEH08828.1"/>
    <property type="molecule type" value="Genomic_DNA"/>
</dbReference>
<dbReference type="Proteomes" id="UP000001631">
    <property type="component" value="Unassembled WGS sequence"/>
</dbReference>
<dbReference type="GeneID" id="69035381"/>
<dbReference type="HOGENOM" id="CLU_2996035_0_0_1"/>
<dbReference type="RefSeq" id="XP_045289309.1">
    <property type="nucleotide sequence ID" value="XM_045429414.1"/>
</dbReference>